<evidence type="ECO:0000313" key="4">
    <source>
        <dbReference type="Proteomes" id="UP000215563"/>
    </source>
</evidence>
<comment type="caution">
    <text evidence="3">The sequence shown here is derived from an EMBL/GenBank/DDBJ whole genome shotgun (WGS) entry which is preliminary data.</text>
</comment>
<feature type="signal peptide" evidence="2">
    <location>
        <begin position="1"/>
        <end position="20"/>
    </location>
</feature>
<keyword evidence="2" id="KW-0732">Signal</keyword>
<dbReference type="RefSeq" id="WP_020632905.1">
    <property type="nucleotide sequence ID" value="NZ_KB913032.1"/>
</dbReference>
<accession>A0A229S0H8</accession>
<dbReference type="InterPro" id="IPR024520">
    <property type="entry name" value="DUF3558"/>
</dbReference>
<evidence type="ECO:0000256" key="1">
    <source>
        <dbReference type="SAM" id="MobiDB-lite"/>
    </source>
</evidence>
<dbReference type="OrthoDB" id="3627567at2"/>
<dbReference type="EMBL" id="NMQU01000026">
    <property type="protein sequence ID" value="OXM52410.1"/>
    <property type="molecule type" value="Genomic_DNA"/>
</dbReference>
<evidence type="ECO:0000256" key="2">
    <source>
        <dbReference type="SAM" id="SignalP"/>
    </source>
</evidence>
<dbReference type="PROSITE" id="PS51257">
    <property type="entry name" value="PROKAR_LIPOPROTEIN"/>
    <property type="match status" value="1"/>
</dbReference>
<feature type="chain" id="PRO_5039142677" evidence="2">
    <location>
        <begin position="21"/>
        <end position="182"/>
    </location>
</feature>
<protein>
    <submittedName>
        <fullName evidence="3">DUF3558 domain-containing protein</fullName>
    </submittedName>
</protein>
<feature type="region of interest" description="Disordered" evidence="1">
    <location>
        <begin position="23"/>
        <end position="51"/>
    </location>
</feature>
<evidence type="ECO:0000313" key="3">
    <source>
        <dbReference type="EMBL" id="OXM52410.1"/>
    </source>
</evidence>
<feature type="compositionally biased region" description="Low complexity" evidence="1">
    <location>
        <begin position="23"/>
        <end position="50"/>
    </location>
</feature>
<sequence length="182" mass="17977">MKKLYVVPLAAAALVLAACSSEKPGNASPAPSAPPAQTGGSSSAPATGAGDTKSIDPCSLLGVADLTSYGTFKPPTTANEGGARSCQFDKAATSAADAVSLGVDIRDTQNVDSVGDAGNGKTTGNVNGRKAVLAPKPGGCLMALELGPSARVDVLVAAAETKQACEIAEKIADIVEPKLPKS</sequence>
<dbReference type="AlphaFoldDB" id="A0A229S0H8"/>
<dbReference type="Pfam" id="PF12079">
    <property type="entry name" value="DUF3558"/>
    <property type="match status" value="1"/>
</dbReference>
<organism evidence="3 4">
    <name type="scientific">Amycolatopsis alba DSM 44262</name>
    <dbReference type="NCBI Taxonomy" id="1125972"/>
    <lineage>
        <taxon>Bacteria</taxon>
        <taxon>Bacillati</taxon>
        <taxon>Actinomycetota</taxon>
        <taxon>Actinomycetes</taxon>
        <taxon>Pseudonocardiales</taxon>
        <taxon>Pseudonocardiaceae</taxon>
        <taxon>Amycolatopsis</taxon>
    </lineage>
</organism>
<proteinExistence type="predicted"/>
<name>A0A229S0H8_AMYAL</name>
<reference evidence="3 4" key="1">
    <citation type="submission" date="2017-07" db="EMBL/GenBank/DDBJ databases">
        <title>Amycolatopsis alba DSM 44262 Genome sequencing and assembly.</title>
        <authorList>
            <person name="Kaur N."/>
            <person name="Mayilraj S."/>
        </authorList>
    </citation>
    <scope>NUCLEOTIDE SEQUENCE [LARGE SCALE GENOMIC DNA]</scope>
    <source>
        <strain evidence="3 4">DSM 44262</strain>
    </source>
</reference>
<keyword evidence="4" id="KW-1185">Reference proteome</keyword>
<gene>
    <name evidence="3" type="ORF">CFP75_09500</name>
</gene>
<dbReference type="Proteomes" id="UP000215563">
    <property type="component" value="Unassembled WGS sequence"/>
</dbReference>